<dbReference type="EMBL" id="RSCK01000158">
    <property type="protein sequence ID" value="RUS98562.1"/>
    <property type="molecule type" value="Genomic_DNA"/>
</dbReference>
<dbReference type="GO" id="GO:0015344">
    <property type="term" value="F:siderophore uptake transmembrane transporter activity"/>
    <property type="evidence" value="ECO:0007669"/>
    <property type="project" value="TreeGrafter"/>
</dbReference>
<dbReference type="GO" id="GO:0044718">
    <property type="term" value="P:siderophore transmembrane transport"/>
    <property type="evidence" value="ECO:0007669"/>
    <property type="project" value="TreeGrafter"/>
</dbReference>
<evidence type="ECO:0000256" key="3">
    <source>
        <dbReference type="ARBA" id="ARBA00022452"/>
    </source>
</evidence>
<evidence type="ECO:0000256" key="1">
    <source>
        <dbReference type="ARBA" id="ARBA00004571"/>
    </source>
</evidence>
<dbReference type="InterPro" id="IPR036942">
    <property type="entry name" value="Beta-barrel_TonB_sf"/>
</dbReference>
<evidence type="ECO:0000256" key="7">
    <source>
        <dbReference type="ARBA" id="ARBA00023237"/>
    </source>
</evidence>
<evidence type="ECO:0000259" key="10">
    <source>
        <dbReference type="Pfam" id="PF00593"/>
    </source>
</evidence>
<feature type="domain" description="TonB-dependent receptor-like beta-barrel" evidence="10">
    <location>
        <begin position="418"/>
        <end position="818"/>
    </location>
</feature>
<comment type="similarity">
    <text evidence="8 9">Belongs to the TonB-dependent receptor family.</text>
</comment>
<dbReference type="Gene3D" id="2.170.130.10">
    <property type="entry name" value="TonB-dependent receptor, plug domain"/>
    <property type="match status" value="1"/>
</dbReference>
<dbReference type="RefSeq" id="WP_127025236.1">
    <property type="nucleotide sequence ID" value="NZ_JAVKZF010000002.1"/>
</dbReference>
<dbReference type="InterPro" id="IPR012910">
    <property type="entry name" value="Plug_dom"/>
</dbReference>
<evidence type="ECO:0000256" key="2">
    <source>
        <dbReference type="ARBA" id="ARBA00022448"/>
    </source>
</evidence>
<dbReference type="Pfam" id="PF00593">
    <property type="entry name" value="TonB_dep_Rec_b-barrel"/>
    <property type="match status" value="1"/>
</dbReference>
<dbReference type="AlphaFoldDB" id="A0AB37U911"/>
<dbReference type="PANTHER" id="PTHR30069:SF42">
    <property type="entry name" value="FERRIC AEROBACTIN RECEPTOR"/>
    <property type="match status" value="1"/>
</dbReference>
<keyword evidence="5 9" id="KW-0798">TonB box</keyword>
<accession>A0AB37U911</accession>
<dbReference type="InterPro" id="IPR039426">
    <property type="entry name" value="TonB-dep_rcpt-like"/>
</dbReference>
<sequence>MKSVKVGWKAIAFWVGLAAVMPLWIEPVFAQVKTIEELPPVSFSAKELLAQEQENSTITQVTGVKLNPTTQGLQVILVTPSGQKLQPLISQSENNLALDIPNAVLALPDRQEFTATNPTAEIAQVTVKPLNASSIRVTITGSKQAPNAEVVPSQQDLVLSVTPQATAQTEESEMEVVVTATRTEERVEDLPRTVTVINREEIEAQATGNNSLQDILNYTVPGYGAPDYTDRFNANLRGRTPQILVDGVPLGSNVSNITGLTSIDPNTVERIEVVNGATGIYGAGGSGGVVNIITRQPIEGFESTARLGVSAALGNLEGDSFAYELGYGIAGTEGIFDYNLNLATQFNNQFYDPQGDIIRQENSTFAGSERLNLLGKLGIALGEEQRLQFSVNHASDRREINYITDPTTREIPGRQKIQALRVNQDYVDSRDPGNQNTIASVAYDNRAFLGNNRLQAQFSYLKIRENTLAFDDRGAEDAFFERVARFMTEGEVFNSNLQLETSLFQSAKLLVGADYKHEDNRSSYLFFDSEVYDASGGNILQVSDEFAEPSFDLSQLGLFAQIKWDVTDNFSVLGGIRQEFAQLNVGDYTTFEGNNIQGGNPSFDATVFNIGANFKATDNISLFASFSQGFSIPGFFVLNNLPDGSSVDRSLEDIQPQIVDSYEIGVRGQWQNLQAYLAAFYSSSELGSFFQEVAEDVFETIRAPERRYGIEAAVDWQVAETWKLGVGGNWTEGEFEDENGEFIAADSISVNPWKLTAYVEHQTTPNWRNRLQILYSGDRDRGFESGLDQGSVDDYATLDLISTLSLGEGTLSLSVENLLNEEYSAFPTQSLTAPDEDIALERGRRVSLTYSISW</sequence>
<evidence type="ECO:0000313" key="13">
    <source>
        <dbReference type="EMBL" id="RUS98562.1"/>
    </source>
</evidence>
<dbReference type="Pfam" id="PF07715">
    <property type="entry name" value="Plug"/>
    <property type="match status" value="1"/>
</dbReference>
<evidence type="ECO:0000256" key="8">
    <source>
        <dbReference type="PROSITE-ProRule" id="PRU01360"/>
    </source>
</evidence>
<keyword evidence="7 8" id="KW-0998">Cell outer membrane</keyword>
<proteinExistence type="inferred from homology"/>
<dbReference type="InterPro" id="IPR037066">
    <property type="entry name" value="Plug_dom_sf"/>
</dbReference>
<reference evidence="13 14" key="1">
    <citation type="journal article" date="2019" name="Genome Biol. Evol.">
        <title>Day and night: Metabolic profiles and evolutionary relationships of six axenic non-marine cyanobacteria.</title>
        <authorList>
            <person name="Will S.E."/>
            <person name="Henke P."/>
            <person name="Boedeker C."/>
            <person name="Huang S."/>
            <person name="Brinkmann H."/>
            <person name="Rohde M."/>
            <person name="Jarek M."/>
            <person name="Friedl T."/>
            <person name="Seufert S."/>
            <person name="Schumacher M."/>
            <person name="Overmann J."/>
            <person name="Neumann-Schaal M."/>
            <person name="Petersen J."/>
        </authorList>
    </citation>
    <scope>NUCLEOTIDE SEQUENCE [LARGE SCALE GENOMIC DNA]</scope>
    <source>
        <strain evidence="13 14">SAG 39.79</strain>
    </source>
</reference>
<evidence type="ECO:0000256" key="9">
    <source>
        <dbReference type="RuleBase" id="RU003357"/>
    </source>
</evidence>
<keyword evidence="13" id="KW-0675">Receptor</keyword>
<evidence type="ECO:0000313" key="14">
    <source>
        <dbReference type="Proteomes" id="UP000282574"/>
    </source>
</evidence>
<evidence type="ECO:0000256" key="4">
    <source>
        <dbReference type="ARBA" id="ARBA00022692"/>
    </source>
</evidence>
<dbReference type="InterPro" id="IPR021731">
    <property type="entry name" value="AMIN_dom"/>
</dbReference>
<dbReference type="PANTHER" id="PTHR30069">
    <property type="entry name" value="TONB-DEPENDENT OUTER MEMBRANE RECEPTOR"/>
    <property type="match status" value="1"/>
</dbReference>
<dbReference type="SUPFAM" id="SSF56935">
    <property type="entry name" value="Porins"/>
    <property type="match status" value="1"/>
</dbReference>
<feature type="domain" description="AMIN" evidence="12">
    <location>
        <begin position="64"/>
        <end position="155"/>
    </location>
</feature>
<comment type="subcellular location">
    <subcellularLocation>
        <location evidence="1 8">Cell outer membrane</location>
        <topology evidence="1 8">Multi-pass membrane protein</topology>
    </subcellularLocation>
</comment>
<evidence type="ECO:0000259" key="11">
    <source>
        <dbReference type="Pfam" id="PF07715"/>
    </source>
</evidence>
<dbReference type="Proteomes" id="UP000282574">
    <property type="component" value="Unassembled WGS sequence"/>
</dbReference>
<dbReference type="InterPro" id="IPR000531">
    <property type="entry name" value="Beta-barrel_TonB"/>
</dbReference>
<keyword evidence="4 8" id="KW-0812">Transmembrane</keyword>
<evidence type="ECO:0000256" key="5">
    <source>
        <dbReference type="ARBA" id="ARBA00023077"/>
    </source>
</evidence>
<keyword evidence="6 8" id="KW-0472">Membrane</keyword>
<name>A0AB37U911_9CYAN</name>
<keyword evidence="14" id="KW-1185">Reference proteome</keyword>
<organism evidence="13 14">
    <name type="scientific">Chroococcidiopsis cubana SAG 39.79</name>
    <dbReference type="NCBI Taxonomy" id="388085"/>
    <lineage>
        <taxon>Bacteria</taxon>
        <taxon>Bacillati</taxon>
        <taxon>Cyanobacteriota</taxon>
        <taxon>Cyanophyceae</taxon>
        <taxon>Chroococcidiopsidales</taxon>
        <taxon>Chroococcidiopsidaceae</taxon>
        <taxon>Chroococcidiopsis</taxon>
    </lineage>
</organism>
<dbReference type="GO" id="GO:0009279">
    <property type="term" value="C:cell outer membrane"/>
    <property type="evidence" value="ECO:0007669"/>
    <property type="project" value="UniProtKB-SubCell"/>
</dbReference>
<gene>
    <name evidence="13" type="ORF">DSM107010_69100</name>
</gene>
<dbReference type="PROSITE" id="PS52016">
    <property type="entry name" value="TONB_DEPENDENT_REC_3"/>
    <property type="match status" value="1"/>
</dbReference>
<keyword evidence="2 8" id="KW-0813">Transport</keyword>
<evidence type="ECO:0000259" key="12">
    <source>
        <dbReference type="Pfam" id="PF11741"/>
    </source>
</evidence>
<dbReference type="CDD" id="cd01347">
    <property type="entry name" value="ligand_gated_channel"/>
    <property type="match status" value="1"/>
</dbReference>
<protein>
    <submittedName>
        <fullName evidence="13">Ferric aerobactin receptor</fullName>
    </submittedName>
</protein>
<dbReference type="Gene3D" id="2.40.170.20">
    <property type="entry name" value="TonB-dependent receptor, beta-barrel domain"/>
    <property type="match status" value="1"/>
</dbReference>
<evidence type="ECO:0000256" key="6">
    <source>
        <dbReference type="ARBA" id="ARBA00023136"/>
    </source>
</evidence>
<keyword evidence="3 8" id="KW-1134">Transmembrane beta strand</keyword>
<dbReference type="Pfam" id="PF11741">
    <property type="entry name" value="AMIN"/>
    <property type="match status" value="1"/>
</dbReference>
<feature type="domain" description="TonB-dependent receptor plug" evidence="11">
    <location>
        <begin position="187"/>
        <end position="289"/>
    </location>
</feature>
<comment type="caution">
    <text evidence="13">The sequence shown here is derived from an EMBL/GenBank/DDBJ whole genome shotgun (WGS) entry which is preliminary data.</text>
</comment>